<protein>
    <submittedName>
        <fullName evidence="2">Uncharacterized protein</fullName>
    </submittedName>
</protein>
<organism evidence="2 3">
    <name type="scientific">Gossypium barbadense</name>
    <name type="common">Sea Island cotton</name>
    <name type="synonym">Hibiscus barbadensis</name>
    <dbReference type="NCBI Taxonomy" id="3634"/>
    <lineage>
        <taxon>Eukaryota</taxon>
        <taxon>Viridiplantae</taxon>
        <taxon>Streptophyta</taxon>
        <taxon>Embryophyta</taxon>
        <taxon>Tracheophyta</taxon>
        <taxon>Spermatophyta</taxon>
        <taxon>Magnoliopsida</taxon>
        <taxon>eudicotyledons</taxon>
        <taxon>Gunneridae</taxon>
        <taxon>Pentapetalae</taxon>
        <taxon>rosids</taxon>
        <taxon>malvids</taxon>
        <taxon>Malvales</taxon>
        <taxon>Malvaceae</taxon>
        <taxon>Malvoideae</taxon>
        <taxon>Gossypium</taxon>
    </lineage>
</organism>
<feature type="region of interest" description="Disordered" evidence="1">
    <location>
        <begin position="150"/>
        <end position="356"/>
    </location>
</feature>
<feature type="compositionally biased region" description="Low complexity" evidence="1">
    <location>
        <begin position="274"/>
        <end position="296"/>
    </location>
</feature>
<evidence type="ECO:0000313" key="3">
    <source>
        <dbReference type="Proteomes" id="UP000239757"/>
    </source>
</evidence>
<feature type="compositionally biased region" description="Basic residues" evidence="1">
    <location>
        <begin position="154"/>
        <end position="168"/>
    </location>
</feature>
<dbReference type="EMBL" id="KZ667376">
    <property type="protein sequence ID" value="PPR91288.1"/>
    <property type="molecule type" value="Genomic_DNA"/>
</dbReference>
<gene>
    <name evidence="2" type="ORF">GOBAR_AA29397</name>
</gene>
<evidence type="ECO:0000256" key="1">
    <source>
        <dbReference type="SAM" id="MobiDB-lite"/>
    </source>
</evidence>
<sequence length="356" mass="40102">MEEERPQNINPSTLASRRNKSNKWNTETAHKNQQSSIQGLETQIGQVAKLISERPQGVVTLEPEPRQETETSKGKGGVDHNKQKPFIEALSQMPNAMKVLNKLLANKRKLNEASHVKLNAEMSLIEVHESFSSNSRGPIHEERRLQIEELDKWRTHKPRTRDKPKLRQNKLNTFSNQLKPGLAPRVAAPTLPPRNAETSPTAAVRHREQHGRPPAPPPGAQPRKRTPKQPREPNRDKQKARTATGVLRANADHRPHRPYLNRLNRTPARPHSPPTATLTQPLKPTTPPTANYRLPLPSRPPDPRSNRRPPDPQDTPTPSSSTPEPAPARSQTHARTRRHDGRAHPQLHLTPVHGPH</sequence>
<evidence type="ECO:0000313" key="2">
    <source>
        <dbReference type="EMBL" id="PPR91288.1"/>
    </source>
</evidence>
<feature type="compositionally biased region" description="Polar residues" evidence="1">
    <location>
        <begin position="169"/>
        <end position="178"/>
    </location>
</feature>
<dbReference type="AlphaFoldDB" id="A0A2P5WJM2"/>
<feature type="region of interest" description="Disordered" evidence="1">
    <location>
        <begin position="1"/>
        <end position="81"/>
    </location>
</feature>
<feature type="compositionally biased region" description="Basic and acidic residues" evidence="1">
    <location>
        <begin position="301"/>
        <end position="311"/>
    </location>
</feature>
<feature type="compositionally biased region" description="Basic and acidic residues" evidence="1">
    <location>
        <begin position="63"/>
        <end position="81"/>
    </location>
</feature>
<feature type="compositionally biased region" description="Polar residues" evidence="1">
    <location>
        <begin position="7"/>
        <end position="45"/>
    </location>
</feature>
<feature type="compositionally biased region" description="Low complexity" evidence="1">
    <location>
        <begin position="314"/>
        <end position="330"/>
    </location>
</feature>
<accession>A0A2P5WJM2</accession>
<dbReference type="Proteomes" id="UP000239757">
    <property type="component" value="Unassembled WGS sequence"/>
</dbReference>
<name>A0A2P5WJM2_GOSBA</name>
<proteinExistence type="predicted"/>
<reference evidence="2 3" key="1">
    <citation type="submission" date="2015-01" db="EMBL/GenBank/DDBJ databases">
        <title>Genome of allotetraploid Gossypium barbadense reveals genomic plasticity and fiber elongation in cotton evolution.</title>
        <authorList>
            <person name="Chen X."/>
            <person name="Liu X."/>
            <person name="Zhao B."/>
            <person name="Zheng H."/>
            <person name="Hu Y."/>
            <person name="Lu G."/>
            <person name="Yang C."/>
            <person name="Chen J."/>
            <person name="Shan C."/>
            <person name="Zhang L."/>
            <person name="Zhou Y."/>
            <person name="Wang L."/>
            <person name="Guo W."/>
            <person name="Bai Y."/>
            <person name="Ruan J."/>
            <person name="Shangguan X."/>
            <person name="Mao Y."/>
            <person name="Jiang J."/>
            <person name="Zhu Y."/>
            <person name="Lei J."/>
            <person name="Kang H."/>
            <person name="Chen S."/>
            <person name="He X."/>
            <person name="Wang R."/>
            <person name="Wang Y."/>
            <person name="Chen J."/>
            <person name="Wang L."/>
            <person name="Yu S."/>
            <person name="Wang B."/>
            <person name="Wei J."/>
            <person name="Song S."/>
            <person name="Lu X."/>
            <person name="Gao Z."/>
            <person name="Gu W."/>
            <person name="Deng X."/>
            <person name="Ma D."/>
            <person name="Wang S."/>
            <person name="Liang W."/>
            <person name="Fang L."/>
            <person name="Cai C."/>
            <person name="Zhu X."/>
            <person name="Zhou B."/>
            <person name="Zhang Y."/>
            <person name="Chen Z."/>
            <person name="Xu S."/>
            <person name="Zhu R."/>
            <person name="Wang S."/>
            <person name="Zhang T."/>
            <person name="Zhao G."/>
        </authorList>
    </citation>
    <scope>NUCLEOTIDE SEQUENCE [LARGE SCALE GENOMIC DNA]</scope>
    <source>
        <strain evidence="3">cv. Xinhai21</strain>
        <tissue evidence="2">Leaf</tissue>
    </source>
</reference>
<feature type="compositionally biased region" description="Basic and acidic residues" evidence="1">
    <location>
        <begin position="229"/>
        <end position="239"/>
    </location>
</feature>
<feature type="compositionally biased region" description="Basic residues" evidence="1">
    <location>
        <begin position="332"/>
        <end position="341"/>
    </location>
</feature>